<accession>A0A084Y3S8</accession>
<gene>
    <name evidence="1" type="ORF">CAPSK01_000846</name>
</gene>
<dbReference type="STRING" id="1457154.CAPSK01_000846"/>
<reference evidence="1 2" key="1">
    <citation type="submission" date="2014-07" db="EMBL/GenBank/DDBJ databases">
        <title>Expanding our view of genomic diversity in Candidatus Accumulibacter clades.</title>
        <authorList>
            <person name="Skennerton C.T."/>
            <person name="Barr J.J."/>
            <person name="Slater F.R."/>
            <person name="Bond P.L."/>
            <person name="Tyson G.W."/>
        </authorList>
    </citation>
    <scope>NUCLEOTIDE SEQUENCE [LARGE SCALE GENOMIC DNA]</scope>
    <source>
        <strain evidence="2">SK-01</strain>
    </source>
</reference>
<dbReference type="InterPro" id="IPR043519">
    <property type="entry name" value="NT_sf"/>
</dbReference>
<name>A0A084Y3S8_9PROT</name>
<evidence type="ECO:0000313" key="1">
    <source>
        <dbReference type="EMBL" id="KFB69372.1"/>
    </source>
</evidence>
<dbReference type="Proteomes" id="UP000019812">
    <property type="component" value="Unassembled WGS sequence"/>
</dbReference>
<dbReference type="SUPFAM" id="SSF81301">
    <property type="entry name" value="Nucleotidyltransferase"/>
    <property type="match status" value="1"/>
</dbReference>
<organism evidence="1 2">
    <name type="scientific">Candidatus Accumulibacter vicinus</name>
    <dbReference type="NCBI Taxonomy" id="2954382"/>
    <lineage>
        <taxon>Bacteria</taxon>
        <taxon>Pseudomonadati</taxon>
        <taxon>Pseudomonadota</taxon>
        <taxon>Betaproteobacteria</taxon>
        <taxon>Candidatus Accumulibacter</taxon>
    </lineage>
</organism>
<evidence type="ECO:0000313" key="2">
    <source>
        <dbReference type="Proteomes" id="UP000019812"/>
    </source>
</evidence>
<protein>
    <recommendedName>
        <fullName evidence="3">Nucleotidyltransferase</fullName>
    </recommendedName>
</protein>
<proteinExistence type="predicted"/>
<dbReference type="Gene3D" id="3.30.460.40">
    <property type="match status" value="1"/>
</dbReference>
<sequence>MHGRRRAGAPLMEEYSRPATLADLKALVASLNRQGTEYLLIGGYALFAHGYHLATTDIDVLVPATRQAGERIKEPLMVLPDQSATDIDPAWFKEGENIRVADAFVVDIMLNACGETYETLAQFAETIDLDGLPIRTINLEGLLRTNVADRIILERALEALQKRFPDRAAGREHEI</sequence>
<dbReference type="EMBL" id="JDSS02000015">
    <property type="protein sequence ID" value="KFB69372.1"/>
    <property type="molecule type" value="Genomic_DNA"/>
</dbReference>
<comment type="caution">
    <text evidence="1">The sequence shown here is derived from an EMBL/GenBank/DDBJ whole genome shotgun (WGS) entry which is preliminary data.</text>
</comment>
<dbReference type="AlphaFoldDB" id="A0A084Y3S8"/>
<evidence type="ECO:0008006" key="3">
    <source>
        <dbReference type="Google" id="ProtNLM"/>
    </source>
</evidence>